<dbReference type="AlphaFoldDB" id="A0AAW2IUL6"/>
<reference evidence="2" key="2">
    <citation type="journal article" date="2024" name="Plant">
        <title>Genomic evolution and insights into agronomic trait innovations of Sesamum species.</title>
        <authorList>
            <person name="Miao H."/>
            <person name="Wang L."/>
            <person name="Qu L."/>
            <person name="Liu H."/>
            <person name="Sun Y."/>
            <person name="Le M."/>
            <person name="Wang Q."/>
            <person name="Wei S."/>
            <person name="Zheng Y."/>
            <person name="Lin W."/>
            <person name="Duan Y."/>
            <person name="Cao H."/>
            <person name="Xiong S."/>
            <person name="Wang X."/>
            <person name="Wei L."/>
            <person name="Li C."/>
            <person name="Ma Q."/>
            <person name="Ju M."/>
            <person name="Zhao R."/>
            <person name="Li G."/>
            <person name="Mu C."/>
            <person name="Tian Q."/>
            <person name="Mei H."/>
            <person name="Zhang T."/>
            <person name="Gao T."/>
            <person name="Zhang H."/>
        </authorList>
    </citation>
    <scope>NUCLEOTIDE SEQUENCE</scope>
    <source>
        <strain evidence="2">G01</strain>
    </source>
</reference>
<dbReference type="InterPro" id="IPR013103">
    <property type="entry name" value="RVT_2"/>
</dbReference>
<name>A0AAW2IUL6_9LAMI</name>
<dbReference type="Pfam" id="PF07727">
    <property type="entry name" value="RVT_2"/>
    <property type="match status" value="1"/>
</dbReference>
<dbReference type="PANTHER" id="PTHR11439">
    <property type="entry name" value="GAG-POL-RELATED RETROTRANSPOSON"/>
    <property type="match status" value="1"/>
</dbReference>
<feature type="domain" description="Reverse transcriptase Ty1/copia-type" evidence="1">
    <location>
        <begin position="101"/>
        <end position="147"/>
    </location>
</feature>
<evidence type="ECO:0000313" key="2">
    <source>
        <dbReference type="EMBL" id="KAL0285785.1"/>
    </source>
</evidence>
<proteinExistence type="predicted"/>
<accession>A0AAW2IUL6</accession>
<reference evidence="2" key="1">
    <citation type="submission" date="2020-06" db="EMBL/GenBank/DDBJ databases">
        <authorList>
            <person name="Li T."/>
            <person name="Hu X."/>
            <person name="Zhang T."/>
            <person name="Song X."/>
            <person name="Zhang H."/>
            <person name="Dai N."/>
            <person name="Sheng W."/>
            <person name="Hou X."/>
            <person name="Wei L."/>
        </authorList>
    </citation>
    <scope>NUCLEOTIDE SEQUENCE</scope>
    <source>
        <strain evidence="2">G01</strain>
        <tissue evidence="2">Leaf</tissue>
    </source>
</reference>
<sequence>MKGRLQAAAQQDPLHVNFAQRDDFAANVSAIPTSYLPIAIPDPIPSHVPPMNSHAPTPSPTTVANPPIVEAVHETKLFSEGNQYVHRLEAMVKELEALEKNGTWNLIELLAGKKAIGYRWVYKVKLKQDGSIERYKARLVAKGYTQLDVNNVFLHGQLDEEVYMQPPNGYTKATRGLVCLLCRSLNGLKYFFCRPAAQLVHPTSSSTLLGSCPSLGTLPQRDPYSGLFFPVGASFQLVAYSDFDWASCPDTRCSVTGFCIFLGGSLVSKKIKKQANVSRSSA</sequence>
<gene>
    <name evidence="2" type="ORF">Sangu_2764300</name>
</gene>
<dbReference type="EMBL" id="JACGWK010001572">
    <property type="protein sequence ID" value="KAL0285785.1"/>
    <property type="molecule type" value="Genomic_DNA"/>
</dbReference>
<evidence type="ECO:0000259" key="1">
    <source>
        <dbReference type="Pfam" id="PF07727"/>
    </source>
</evidence>
<organism evidence="2">
    <name type="scientific">Sesamum angustifolium</name>
    <dbReference type="NCBI Taxonomy" id="2727405"/>
    <lineage>
        <taxon>Eukaryota</taxon>
        <taxon>Viridiplantae</taxon>
        <taxon>Streptophyta</taxon>
        <taxon>Embryophyta</taxon>
        <taxon>Tracheophyta</taxon>
        <taxon>Spermatophyta</taxon>
        <taxon>Magnoliopsida</taxon>
        <taxon>eudicotyledons</taxon>
        <taxon>Gunneridae</taxon>
        <taxon>Pentapetalae</taxon>
        <taxon>asterids</taxon>
        <taxon>lamiids</taxon>
        <taxon>Lamiales</taxon>
        <taxon>Pedaliaceae</taxon>
        <taxon>Sesamum</taxon>
    </lineage>
</organism>
<comment type="caution">
    <text evidence="2">The sequence shown here is derived from an EMBL/GenBank/DDBJ whole genome shotgun (WGS) entry which is preliminary data.</text>
</comment>
<protein>
    <submittedName>
        <fullName evidence="2">Retrovirus-related Pol polyprotein from transposon TNT 1-94</fullName>
    </submittedName>
</protein>
<dbReference type="CDD" id="cd09272">
    <property type="entry name" value="RNase_HI_RT_Ty1"/>
    <property type="match status" value="1"/>
</dbReference>
<dbReference type="PANTHER" id="PTHR11439:SF470">
    <property type="entry name" value="CYSTEINE-RICH RLK (RECEPTOR-LIKE PROTEIN KINASE) 8"/>
    <property type="match status" value="1"/>
</dbReference>